<evidence type="ECO:0000313" key="1">
    <source>
        <dbReference type="EMBL" id="KAJ2988718.1"/>
    </source>
</evidence>
<dbReference type="Proteomes" id="UP001143856">
    <property type="component" value="Unassembled WGS sequence"/>
</dbReference>
<protein>
    <submittedName>
        <fullName evidence="1">Uncharacterized protein</fullName>
    </submittedName>
</protein>
<sequence length="531" mass="57674">MSLQENTRPSSGRSPGASLQDSNEDTEAGKISTEKGELNDNIVDWDGPDDPENPLRWSGAKKNLHIILVSTFALVANLAATMFAPGALQLAEDFNITDPILQTFTVNIYLLAFGVGPIFLAPLSEIYGRLIIYYVCTVLYIAFTIGCAFSTNVSMFLVFRVFAGLFASGPLTIGGGTIADVTTQSERGKAVALWGLGPLLGPVAGPIIGGFVTQVVGWRWTFRIILIVAGVQGVVTLVFMRETHATTILRRKTKRLIKETGNTRLVPKGATNEAPRQIFLRALVRPAKMIVFSPIVLLLSLYSGLLYGIIFLLFTTFPVVFQETYNFSTGIAGLAYLGLGLGFVLGLLVFSLLSDKLLGQKKDGALAQPEKRLILMKWIAPISPLGCFRKCDRESLSFSPGNAAAWFPPMFTHLFGALLYGWTAQYHVHWIVPILGTFIVGFGSLFIVIPGQTYLVDSFGSEASASALAANLIIRSPFGALLALAAPPLYSQLGLGWGNSVLGFITLAFTPVPFLFYHYGETLRTRFPVRL</sequence>
<keyword evidence="2" id="KW-1185">Reference proteome</keyword>
<evidence type="ECO:0000313" key="2">
    <source>
        <dbReference type="Proteomes" id="UP001143856"/>
    </source>
</evidence>
<dbReference type="EMBL" id="JAPDGR010000614">
    <property type="protein sequence ID" value="KAJ2988718.1"/>
    <property type="molecule type" value="Genomic_DNA"/>
</dbReference>
<gene>
    <name evidence="1" type="ORF">NUW58_g3831</name>
</gene>
<accession>A0ACC1PAC0</accession>
<comment type="caution">
    <text evidence="1">The sequence shown here is derived from an EMBL/GenBank/DDBJ whole genome shotgun (WGS) entry which is preliminary data.</text>
</comment>
<name>A0ACC1PAC0_9PEZI</name>
<organism evidence="1 2">
    <name type="scientific">Xylaria curta</name>
    <dbReference type="NCBI Taxonomy" id="42375"/>
    <lineage>
        <taxon>Eukaryota</taxon>
        <taxon>Fungi</taxon>
        <taxon>Dikarya</taxon>
        <taxon>Ascomycota</taxon>
        <taxon>Pezizomycotina</taxon>
        <taxon>Sordariomycetes</taxon>
        <taxon>Xylariomycetidae</taxon>
        <taxon>Xylariales</taxon>
        <taxon>Xylariaceae</taxon>
        <taxon>Xylaria</taxon>
    </lineage>
</organism>
<proteinExistence type="predicted"/>
<reference evidence="1" key="1">
    <citation type="submission" date="2022-10" db="EMBL/GenBank/DDBJ databases">
        <title>Genome Sequence of Xylaria curta.</title>
        <authorList>
            <person name="Buettner E."/>
        </authorList>
    </citation>
    <scope>NUCLEOTIDE SEQUENCE</scope>
    <source>
        <strain evidence="1">Babe10</strain>
    </source>
</reference>